<comment type="caution">
    <text evidence="9">The sequence shown here is derived from an EMBL/GenBank/DDBJ whole genome shotgun (WGS) entry which is preliminary data.</text>
</comment>
<dbReference type="GO" id="GO:0052856">
    <property type="term" value="F:NAD(P)HX epimerase activity"/>
    <property type="evidence" value="ECO:0007669"/>
    <property type="project" value="TreeGrafter"/>
</dbReference>
<comment type="function">
    <text evidence="6">Catalyzes the dehydration of the S-form of NAD(P)HX at the expense of ADP, which is converted to AMP. Together with NAD(P)HX epimerase, which catalyzes the epimerization of the S- and R-forms, the enzyme allows the repair of both epimers of NAD(P)HX, a damaged form of NAD(P)H that is a result of enzymatic or heat-dependent hydration.</text>
</comment>
<evidence type="ECO:0000256" key="4">
    <source>
        <dbReference type="ARBA" id="ARBA00023027"/>
    </source>
</evidence>
<dbReference type="InterPro" id="IPR029056">
    <property type="entry name" value="Ribokinase-like"/>
</dbReference>
<organism evidence="9 10">
    <name type="scientific">Amnibacterium setariae</name>
    <dbReference type="NCBI Taxonomy" id="2306585"/>
    <lineage>
        <taxon>Bacteria</taxon>
        <taxon>Bacillati</taxon>
        <taxon>Actinomycetota</taxon>
        <taxon>Actinomycetes</taxon>
        <taxon>Micrococcales</taxon>
        <taxon>Microbacteriaceae</taxon>
        <taxon>Amnibacterium</taxon>
    </lineage>
</organism>
<evidence type="ECO:0000256" key="3">
    <source>
        <dbReference type="ARBA" id="ARBA00022857"/>
    </source>
</evidence>
<feature type="binding site" evidence="6">
    <location>
        <position position="112"/>
    </location>
    <ligand>
        <name>(6S)-NADPHX</name>
        <dbReference type="ChEBI" id="CHEBI:64076"/>
    </ligand>
</feature>
<dbReference type="InterPro" id="IPR000631">
    <property type="entry name" value="CARKD"/>
</dbReference>
<comment type="subunit">
    <text evidence="6">Homotetramer.</text>
</comment>
<evidence type="ECO:0000256" key="6">
    <source>
        <dbReference type="HAMAP-Rule" id="MF_01965"/>
    </source>
</evidence>
<dbReference type="Gene3D" id="3.40.1190.20">
    <property type="match status" value="1"/>
</dbReference>
<dbReference type="EC" id="4.2.1.136" evidence="6"/>
<dbReference type="Proteomes" id="UP000265742">
    <property type="component" value="Unassembled WGS sequence"/>
</dbReference>
<keyword evidence="5 6" id="KW-0456">Lyase</keyword>
<accession>A0A3A1U5T5</accession>
<comment type="catalytic activity">
    <reaction evidence="6">
        <text>(6S)-NADPHX + ADP = AMP + phosphate + NADPH + H(+)</text>
        <dbReference type="Rhea" id="RHEA:32235"/>
        <dbReference type="ChEBI" id="CHEBI:15378"/>
        <dbReference type="ChEBI" id="CHEBI:43474"/>
        <dbReference type="ChEBI" id="CHEBI:57783"/>
        <dbReference type="ChEBI" id="CHEBI:64076"/>
        <dbReference type="ChEBI" id="CHEBI:456215"/>
        <dbReference type="ChEBI" id="CHEBI:456216"/>
        <dbReference type="EC" id="4.2.1.136"/>
    </reaction>
</comment>
<name>A0A3A1U5T5_9MICO</name>
<feature type="region of interest" description="Disordered" evidence="7">
    <location>
        <begin position="1"/>
        <end position="27"/>
    </location>
</feature>
<dbReference type="OrthoDB" id="9806925at2"/>
<feature type="domain" description="YjeF C-terminal" evidence="8">
    <location>
        <begin position="6"/>
        <end position="284"/>
    </location>
</feature>
<proteinExistence type="inferred from homology"/>
<feature type="binding site" evidence="6">
    <location>
        <position position="225"/>
    </location>
    <ligand>
        <name>(6S)-NADPHX</name>
        <dbReference type="ChEBI" id="CHEBI:64076"/>
    </ligand>
</feature>
<feature type="binding site" evidence="6">
    <location>
        <position position="224"/>
    </location>
    <ligand>
        <name>AMP</name>
        <dbReference type="ChEBI" id="CHEBI:456215"/>
    </ligand>
</feature>
<dbReference type="GO" id="GO:0005524">
    <property type="term" value="F:ATP binding"/>
    <property type="evidence" value="ECO:0007669"/>
    <property type="project" value="UniProtKB-KW"/>
</dbReference>
<dbReference type="RefSeq" id="WP_119481179.1">
    <property type="nucleotide sequence ID" value="NZ_QXTG01000001.1"/>
</dbReference>
<gene>
    <name evidence="6" type="primary">nnrD</name>
    <name evidence="9" type="ORF">D1781_05315</name>
</gene>
<evidence type="ECO:0000259" key="8">
    <source>
        <dbReference type="PROSITE" id="PS51383"/>
    </source>
</evidence>
<dbReference type="SUPFAM" id="SSF53613">
    <property type="entry name" value="Ribokinase-like"/>
    <property type="match status" value="1"/>
</dbReference>
<comment type="cofactor">
    <cofactor evidence="6">
        <name>Mg(2+)</name>
        <dbReference type="ChEBI" id="CHEBI:18420"/>
    </cofactor>
</comment>
<comment type="caution">
    <text evidence="6">Lacks conserved residue(s) required for the propagation of feature annotation.</text>
</comment>
<dbReference type="GO" id="GO:0052855">
    <property type="term" value="F:ADP-dependent NAD(P)H-hydrate dehydratase activity"/>
    <property type="evidence" value="ECO:0007669"/>
    <property type="project" value="UniProtKB-UniRule"/>
</dbReference>
<evidence type="ECO:0000313" key="9">
    <source>
        <dbReference type="EMBL" id="RIX30817.1"/>
    </source>
</evidence>
<protein>
    <recommendedName>
        <fullName evidence="6">ADP-dependent (S)-NAD(P)H-hydrate dehydratase</fullName>
        <ecNumber evidence="6">4.2.1.136</ecNumber>
    </recommendedName>
    <alternativeName>
        <fullName evidence="6">ADP-dependent NAD(P)HX dehydratase</fullName>
    </alternativeName>
</protein>
<keyword evidence="10" id="KW-1185">Reference proteome</keyword>
<dbReference type="PANTHER" id="PTHR12592:SF0">
    <property type="entry name" value="ATP-DEPENDENT (S)-NAD(P)H-HYDRATE DEHYDRATASE"/>
    <property type="match status" value="1"/>
</dbReference>
<dbReference type="PROSITE" id="PS51383">
    <property type="entry name" value="YJEF_C_3"/>
    <property type="match status" value="1"/>
</dbReference>
<dbReference type="CDD" id="cd01171">
    <property type="entry name" value="YXKO-related"/>
    <property type="match status" value="1"/>
</dbReference>
<keyword evidence="4 6" id="KW-0520">NAD</keyword>
<reference evidence="10" key="1">
    <citation type="submission" date="2018-09" db="EMBL/GenBank/DDBJ databases">
        <authorList>
            <person name="Kim I."/>
        </authorList>
    </citation>
    <scope>NUCLEOTIDE SEQUENCE [LARGE SCALE GENOMIC DNA]</scope>
    <source>
        <strain evidence="10">DD4a</strain>
    </source>
</reference>
<evidence type="ECO:0000256" key="2">
    <source>
        <dbReference type="ARBA" id="ARBA00022840"/>
    </source>
</evidence>
<dbReference type="NCBIfam" id="TIGR00196">
    <property type="entry name" value="yjeF_cterm"/>
    <property type="match status" value="1"/>
</dbReference>
<evidence type="ECO:0000256" key="5">
    <source>
        <dbReference type="ARBA" id="ARBA00023239"/>
    </source>
</evidence>
<dbReference type="PANTHER" id="PTHR12592">
    <property type="entry name" value="ATP-DEPENDENT (S)-NAD(P)H-HYDRATE DEHYDRATASE FAMILY MEMBER"/>
    <property type="match status" value="1"/>
</dbReference>
<evidence type="ECO:0000313" key="10">
    <source>
        <dbReference type="Proteomes" id="UP000265742"/>
    </source>
</evidence>
<keyword evidence="3 6" id="KW-0521">NADP</keyword>
<dbReference type="GO" id="GO:0110051">
    <property type="term" value="P:metabolite repair"/>
    <property type="evidence" value="ECO:0007669"/>
    <property type="project" value="TreeGrafter"/>
</dbReference>
<dbReference type="Pfam" id="PF01256">
    <property type="entry name" value="Carb_kinase"/>
    <property type="match status" value="1"/>
</dbReference>
<keyword evidence="2 6" id="KW-0067">ATP-binding</keyword>
<evidence type="ECO:0000256" key="1">
    <source>
        <dbReference type="ARBA" id="ARBA00022741"/>
    </source>
</evidence>
<comment type="catalytic activity">
    <reaction evidence="6">
        <text>(6S)-NADHX + ADP = AMP + phosphate + NADH + H(+)</text>
        <dbReference type="Rhea" id="RHEA:32223"/>
        <dbReference type="ChEBI" id="CHEBI:15378"/>
        <dbReference type="ChEBI" id="CHEBI:43474"/>
        <dbReference type="ChEBI" id="CHEBI:57945"/>
        <dbReference type="ChEBI" id="CHEBI:64074"/>
        <dbReference type="ChEBI" id="CHEBI:456215"/>
        <dbReference type="ChEBI" id="CHEBI:456216"/>
        <dbReference type="EC" id="4.2.1.136"/>
    </reaction>
</comment>
<comment type="similarity">
    <text evidence="6">Belongs to the NnrD/CARKD family.</text>
</comment>
<dbReference type="AlphaFoldDB" id="A0A3A1U5T5"/>
<evidence type="ECO:0000256" key="7">
    <source>
        <dbReference type="SAM" id="MobiDB-lite"/>
    </source>
</evidence>
<keyword evidence="1 6" id="KW-0547">Nucleotide-binding</keyword>
<sequence>MARDPEPFGPGDLDPLPAPGSGKRDRGDVLVIGGARKTPGAAALTGIAALRVGAGRLTVAVAESVAGAFAVSFPESGVIGLPETSGGAVAGHKAADAVADDLDVDCLVIGPGLDDPDEAGALLERVLPAVPERTLVLLDAYALGALGNAPELGEPLKGRLILTPNATEASFLLGKDVDDLAEAGPEVAERFGAVVSGGGMVIEPSGRIRAVQAGGPGLGTSGSGDVLAGAIGGLLARGAGIADGTCWATYLHARAGDRLAERVGPLGFLARELADELPAVLARSATA</sequence>
<feature type="binding site" evidence="6">
    <location>
        <position position="41"/>
    </location>
    <ligand>
        <name>(6S)-NADPHX</name>
        <dbReference type="ChEBI" id="CHEBI:64076"/>
    </ligand>
</feature>
<dbReference type="GO" id="GO:0046496">
    <property type="term" value="P:nicotinamide nucleotide metabolic process"/>
    <property type="evidence" value="ECO:0007669"/>
    <property type="project" value="UniProtKB-UniRule"/>
</dbReference>
<dbReference type="EMBL" id="QXTG01000001">
    <property type="protein sequence ID" value="RIX30817.1"/>
    <property type="molecule type" value="Genomic_DNA"/>
</dbReference>
<dbReference type="HAMAP" id="MF_01965">
    <property type="entry name" value="NADHX_dehydratase"/>
    <property type="match status" value="1"/>
</dbReference>